<evidence type="ECO:0000313" key="2">
    <source>
        <dbReference type="EMBL" id="KKM67888.1"/>
    </source>
</evidence>
<protein>
    <submittedName>
        <fullName evidence="2">Uncharacterized protein</fullName>
    </submittedName>
</protein>
<comment type="caution">
    <text evidence="2">The sequence shown here is derived from an EMBL/GenBank/DDBJ whole genome shotgun (WGS) entry which is preliminary data.</text>
</comment>
<dbReference type="EMBL" id="LAZR01010270">
    <property type="protein sequence ID" value="KKM67888.1"/>
    <property type="molecule type" value="Genomic_DNA"/>
</dbReference>
<name>A0A0F9JE62_9ZZZZ</name>
<proteinExistence type="predicted"/>
<sequence length="108" mass="12387">MAKRVHARFEVSELADYWGDRLTIIDPTSPYTSAAPEAQEDELPAPNMARRFAIPRDSHVRVYLGRSLCGIYCGHSLEIEPRDMMGIRYRDGYAEVYCPHSQEWEPLG</sequence>
<evidence type="ECO:0000313" key="1">
    <source>
        <dbReference type="EMBL" id="KKM62238.1"/>
    </source>
</evidence>
<dbReference type="AlphaFoldDB" id="A0A0F9JE62"/>
<gene>
    <name evidence="2" type="ORF">LCGC14_1466500</name>
    <name evidence="1" type="ORF">LCGC14_1523620</name>
</gene>
<accession>A0A0F9JE62</accession>
<dbReference type="EMBL" id="LAZR01011339">
    <property type="protein sequence ID" value="KKM62238.1"/>
    <property type="molecule type" value="Genomic_DNA"/>
</dbReference>
<reference evidence="2" key="1">
    <citation type="journal article" date="2015" name="Nature">
        <title>Complex archaea that bridge the gap between prokaryotes and eukaryotes.</title>
        <authorList>
            <person name="Spang A."/>
            <person name="Saw J.H."/>
            <person name="Jorgensen S.L."/>
            <person name="Zaremba-Niedzwiedzka K."/>
            <person name="Martijn J."/>
            <person name="Lind A.E."/>
            <person name="van Eijk R."/>
            <person name="Schleper C."/>
            <person name="Guy L."/>
            <person name="Ettema T.J."/>
        </authorList>
    </citation>
    <scope>NUCLEOTIDE SEQUENCE</scope>
</reference>
<organism evidence="2">
    <name type="scientific">marine sediment metagenome</name>
    <dbReference type="NCBI Taxonomy" id="412755"/>
    <lineage>
        <taxon>unclassified sequences</taxon>
        <taxon>metagenomes</taxon>
        <taxon>ecological metagenomes</taxon>
    </lineage>
</organism>